<evidence type="ECO:0000256" key="4">
    <source>
        <dbReference type="ARBA" id="ARBA00022679"/>
    </source>
</evidence>
<protein>
    <recommendedName>
        <fullName evidence="8">SAM-dependent MTase RsmB/NOP-type domain-containing protein</fullName>
    </recommendedName>
</protein>
<dbReference type="InterPro" id="IPR049560">
    <property type="entry name" value="MeTrfase_RsmB-F_NOP2_cat"/>
</dbReference>
<comment type="caution">
    <text evidence="9">The sequence shown here is derived from an EMBL/GenBank/DDBJ whole genome shotgun (WGS) entry which is preliminary data.</text>
</comment>
<evidence type="ECO:0000256" key="7">
    <source>
        <dbReference type="PROSITE-ProRule" id="PRU01023"/>
    </source>
</evidence>
<evidence type="ECO:0000256" key="2">
    <source>
        <dbReference type="ARBA" id="ARBA00022490"/>
    </source>
</evidence>
<evidence type="ECO:0000256" key="3">
    <source>
        <dbReference type="ARBA" id="ARBA00022603"/>
    </source>
</evidence>
<feature type="domain" description="SAM-dependent MTase RsmB/NOP-type" evidence="8">
    <location>
        <begin position="23"/>
        <end position="293"/>
    </location>
</feature>
<dbReference type="Gene3D" id="3.30.70.1170">
    <property type="entry name" value="Sun protein, domain 3"/>
    <property type="match status" value="1"/>
</dbReference>
<evidence type="ECO:0000259" key="8">
    <source>
        <dbReference type="PROSITE" id="PS51686"/>
    </source>
</evidence>
<feature type="active site" description="Nucleophile" evidence="7">
    <location>
        <position position="233"/>
    </location>
</feature>
<comment type="caution">
    <text evidence="7">Lacks conserved residue(s) required for the propagation of feature annotation.</text>
</comment>
<organism evidence="9 10">
    <name type="scientific">Faecalispora sporosphaeroides</name>
    <dbReference type="NCBI Taxonomy" id="1549"/>
    <lineage>
        <taxon>Bacteria</taxon>
        <taxon>Bacillati</taxon>
        <taxon>Bacillota</taxon>
        <taxon>Clostridia</taxon>
        <taxon>Eubacteriales</taxon>
        <taxon>Oscillospiraceae</taxon>
        <taxon>Faecalispora</taxon>
    </lineage>
</organism>
<evidence type="ECO:0000256" key="6">
    <source>
        <dbReference type="ARBA" id="ARBA00022884"/>
    </source>
</evidence>
<dbReference type="InterPro" id="IPR031340">
    <property type="entry name" value="RsmF_methylt_CI"/>
</dbReference>
<dbReference type="Pfam" id="PF17125">
    <property type="entry name" value="Methyltr_RsmF_N"/>
    <property type="match status" value="1"/>
</dbReference>
<accession>A0A928Q4K2</accession>
<dbReference type="InterPro" id="IPR023267">
    <property type="entry name" value="RCMT"/>
</dbReference>
<dbReference type="RefSeq" id="WP_326840084.1">
    <property type="nucleotide sequence ID" value="NZ_JBKWRC010000001.1"/>
</dbReference>
<keyword evidence="6 7" id="KW-0694">RNA-binding</keyword>
<dbReference type="GO" id="GO:0001510">
    <property type="term" value="P:RNA methylation"/>
    <property type="evidence" value="ECO:0007669"/>
    <property type="project" value="InterPro"/>
</dbReference>
<dbReference type="EMBL" id="SVNY01000002">
    <property type="protein sequence ID" value="MBE6832877.1"/>
    <property type="molecule type" value="Genomic_DNA"/>
</dbReference>
<dbReference type="PRINTS" id="PR02008">
    <property type="entry name" value="RCMTFAMILY"/>
</dbReference>
<dbReference type="InterPro" id="IPR029063">
    <property type="entry name" value="SAM-dependent_MTases_sf"/>
</dbReference>
<dbReference type="GO" id="GO:0003723">
    <property type="term" value="F:RNA binding"/>
    <property type="evidence" value="ECO:0007669"/>
    <property type="project" value="UniProtKB-UniRule"/>
</dbReference>
<dbReference type="Pfam" id="PF17126">
    <property type="entry name" value="RsmF_methylt_CI"/>
    <property type="match status" value="1"/>
</dbReference>
<dbReference type="InterPro" id="IPR018314">
    <property type="entry name" value="RsmB/NOL1/NOP2-like_CS"/>
</dbReference>
<keyword evidence="3 7" id="KW-0489">Methyltransferase</keyword>
<feature type="binding site" evidence="7">
    <location>
        <position position="135"/>
    </location>
    <ligand>
        <name>S-adenosyl-L-methionine</name>
        <dbReference type="ChEBI" id="CHEBI:59789"/>
    </ligand>
</feature>
<dbReference type="Gene3D" id="2.30.130.60">
    <property type="match status" value="1"/>
</dbReference>
<gene>
    <name evidence="9" type="ORF">E7512_04725</name>
</gene>
<dbReference type="AlphaFoldDB" id="A0A928Q4K2"/>
<proteinExistence type="inferred from homology"/>
<evidence type="ECO:0000313" key="9">
    <source>
        <dbReference type="EMBL" id="MBE6832877.1"/>
    </source>
</evidence>
<evidence type="ECO:0000313" key="10">
    <source>
        <dbReference type="Proteomes" id="UP000754750"/>
    </source>
</evidence>
<dbReference type="PROSITE" id="PS01153">
    <property type="entry name" value="NOL1_NOP2_SUN"/>
    <property type="match status" value="1"/>
</dbReference>
<name>A0A928Q4K2_9FIRM</name>
<dbReference type="InterPro" id="IPR001678">
    <property type="entry name" value="MeTrfase_RsmB-F_NOP2_dom"/>
</dbReference>
<dbReference type="PROSITE" id="PS51686">
    <property type="entry name" value="SAM_MT_RSMB_NOP"/>
    <property type="match status" value="1"/>
</dbReference>
<dbReference type="PANTHER" id="PTHR22807:SF30">
    <property type="entry name" value="28S RRNA (CYTOSINE(4447)-C(5))-METHYLTRANSFERASE-RELATED"/>
    <property type="match status" value="1"/>
</dbReference>
<evidence type="ECO:0000256" key="1">
    <source>
        <dbReference type="ARBA" id="ARBA00007494"/>
    </source>
</evidence>
<dbReference type="PANTHER" id="PTHR22807">
    <property type="entry name" value="NOP2 YEAST -RELATED NOL1/NOP2/FMU SUN DOMAIN-CONTAINING"/>
    <property type="match status" value="1"/>
</dbReference>
<sequence>MNEYPSAFLSRMHTLLGGEYADFLECMNRPFVRGIRLNPMKCDEKTLKNALDFPIEISPFSPYSYYIPEGADKPGRIPLHHAGAFYSQEPSAASAVTILGPQPGEKILDLCAAPGGKSTQIAALMAGRGLLWSNEVVRSRATALLSNLERMGVPNAVISSCHPELLCETLSGFFDRVLVDAPCSGEGMFRRDAQAVQDWSEEHVKTCAVRQGLILDSAAHALRENGILVYSTCTFSPEENEDTVRAFLHRHPDFVLEDSGVSFGRPGIGMPQARRVLPMDGGDGHFVAKMKKTSPAACRAAEYPFAKLSAEADAKALYGQIFSTPLPRPLIQSGGAILIAPEFLPALSGLGVIRAGVMLGEIQKGRIEPAHALFLSSLPRQLRQTVEFSSRSLRLRAYLHGEELEVDPALKGYAGVAADGVITGFGKCSSGKMKNRYPKGLRSHT</sequence>
<dbReference type="Pfam" id="PF01189">
    <property type="entry name" value="Methyltr_RsmB-F"/>
    <property type="match status" value="1"/>
</dbReference>
<dbReference type="Proteomes" id="UP000754750">
    <property type="component" value="Unassembled WGS sequence"/>
</dbReference>
<evidence type="ECO:0000256" key="5">
    <source>
        <dbReference type="ARBA" id="ARBA00022691"/>
    </source>
</evidence>
<dbReference type="InterPro" id="IPR031341">
    <property type="entry name" value="Methyltr_RsmF_N"/>
</dbReference>
<dbReference type="GO" id="GO:0008173">
    <property type="term" value="F:RNA methyltransferase activity"/>
    <property type="evidence" value="ECO:0007669"/>
    <property type="project" value="InterPro"/>
</dbReference>
<feature type="binding site" evidence="7">
    <location>
        <position position="180"/>
    </location>
    <ligand>
        <name>S-adenosyl-L-methionine</name>
        <dbReference type="ChEBI" id="CHEBI:59789"/>
    </ligand>
</feature>
<keyword evidence="2" id="KW-0963">Cytoplasm</keyword>
<keyword evidence="5 7" id="KW-0949">S-adenosyl-L-methionine</keyword>
<dbReference type="InterPro" id="IPR027391">
    <property type="entry name" value="Nol1_Nop2_Fmu_2"/>
</dbReference>
<dbReference type="Gene3D" id="3.40.50.150">
    <property type="entry name" value="Vaccinia Virus protein VP39"/>
    <property type="match status" value="1"/>
</dbReference>
<feature type="binding site" evidence="7">
    <location>
        <begin position="111"/>
        <end position="117"/>
    </location>
    <ligand>
        <name>S-adenosyl-L-methionine</name>
        <dbReference type="ChEBI" id="CHEBI:59789"/>
    </ligand>
</feature>
<comment type="similarity">
    <text evidence="1 7">Belongs to the class I-like SAM-binding methyltransferase superfamily. RsmB/NOP family.</text>
</comment>
<keyword evidence="4 7" id="KW-0808">Transferase</keyword>
<reference evidence="9" key="1">
    <citation type="submission" date="2019-04" db="EMBL/GenBank/DDBJ databases">
        <title>Evolution of Biomass-Degrading Anaerobic Consortia Revealed by Metagenomics.</title>
        <authorList>
            <person name="Peng X."/>
        </authorList>
    </citation>
    <scope>NUCLEOTIDE SEQUENCE</scope>
    <source>
        <strain evidence="9">SIG551</strain>
    </source>
</reference>
<dbReference type="CDD" id="cd21147">
    <property type="entry name" value="RsmF_methylt_CTD1"/>
    <property type="match status" value="1"/>
</dbReference>
<dbReference type="Pfam" id="PF13636">
    <property type="entry name" value="Methyltranf_PUA"/>
    <property type="match status" value="1"/>
</dbReference>
<dbReference type="SUPFAM" id="SSF53335">
    <property type="entry name" value="S-adenosyl-L-methionine-dependent methyltransferases"/>
    <property type="match status" value="1"/>
</dbReference>